<keyword evidence="3" id="KW-0186">Copper</keyword>
<evidence type="ECO:0000259" key="6">
    <source>
        <dbReference type="Pfam" id="PF07731"/>
    </source>
</evidence>
<dbReference type="SUPFAM" id="SSF49503">
    <property type="entry name" value="Cupredoxins"/>
    <property type="match status" value="3"/>
</dbReference>
<dbReference type="InterPro" id="IPR011706">
    <property type="entry name" value="Cu-oxidase_C"/>
</dbReference>
<dbReference type="Pfam" id="PF07731">
    <property type="entry name" value="Cu-oxidase_2"/>
    <property type="match status" value="1"/>
</dbReference>
<comment type="caution">
    <text evidence="8">The sequence shown here is derived from an EMBL/GenBank/DDBJ whole genome shotgun (WGS) entry which is preliminary data.</text>
</comment>
<feature type="region of interest" description="Disordered" evidence="4">
    <location>
        <begin position="402"/>
        <end position="469"/>
    </location>
</feature>
<gene>
    <name evidence="8" type="ORF">ACFQBM_07405</name>
</gene>
<dbReference type="Gene3D" id="2.60.40.420">
    <property type="entry name" value="Cupredoxins - blue copper proteins"/>
    <property type="match status" value="3"/>
</dbReference>
<feature type="compositionally biased region" description="Basic and acidic residues" evidence="4">
    <location>
        <begin position="436"/>
        <end position="451"/>
    </location>
</feature>
<dbReference type="Pfam" id="PF00394">
    <property type="entry name" value="Cu-oxidase"/>
    <property type="match status" value="1"/>
</dbReference>
<dbReference type="Proteomes" id="UP001596425">
    <property type="component" value="Unassembled WGS sequence"/>
</dbReference>
<keyword evidence="2" id="KW-0560">Oxidoreductase</keyword>
<dbReference type="PANTHER" id="PTHR11709:SF394">
    <property type="entry name" value="FI03373P-RELATED"/>
    <property type="match status" value="1"/>
</dbReference>
<evidence type="ECO:0000256" key="4">
    <source>
        <dbReference type="SAM" id="MobiDB-lite"/>
    </source>
</evidence>
<dbReference type="InterPro" id="IPR006376">
    <property type="entry name" value="Cu-R_CopA"/>
</dbReference>
<evidence type="ECO:0000259" key="7">
    <source>
        <dbReference type="Pfam" id="PF07732"/>
    </source>
</evidence>
<keyword evidence="9" id="KW-1185">Reference proteome</keyword>
<evidence type="ECO:0000256" key="3">
    <source>
        <dbReference type="ARBA" id="ARBA00023008"/>
    </source>
</evidence>
<accession>A0ABW1YL07</accession>
<name>A0ABW1YL07_9GAMM</name>
<dbReference type="RefSeq" id="WP_193189409.1">
    <property type="nucleotide sequence ID" value="NZ_JACZFR010000006.1"/>
</dbReference>
<evidence type="ECO:0000313" key="9">
    <source>
        <dbReference type="Proteomes" id="UP001596425"/>
    </source>
</evidence>
<feature type="domain" description="Plastocyanin-like" evidence="6">
    <location>
        <begin position="562"/>
        <end position="676"/>
    </location>
</feature>
<protein>
    <submittedName>
        <fullName evidence="8">Copper resistance system multicopper oxidase</fullName>
    </submittedName>
</protein>
<evidence type="ECO:0000256" key="1">
    <source>
        <dbReference type="ARBA" id="ARBA00022723"/>
    </source>
</evidence>
<dbReference type="PANTHER" id="PTHR11709">
    <property type="entry name" value="MULTI-COPPER OXIDASE"/>
    <property type="match status" value="1"/>
</dbReference>
<dbReference type="InterPro" id="IPR011707">
    <property type="entry name" value="Cu-oxidase-like_N"/>
</dbReference>
<evidence type="ECO:0000256" key="2">
    <source>
        <dbReference type="ARBA" id="ARBA00023002"/>
    </source>
</evidence>
<proteinExistence type="predicted"/>
<dbReference type="PROSITE" id="PS51318">
    <property type="entry name" value="TAT"/>
    <property type="match status" value="1"/>
</dbReference>
<feature type="compositionally biased region" description="Basic and acidic residues" evidence="4">
    <location>
        <begin position="413"/>
        <end position="428"/>
    </location>
</feature>
<dbReference type="EMBL" id="JBHSVR010000001">
    <property type="protein sequence ID" value="MFC6633098.1"/>
    <property type="molecule type" value="Genomic_DNA"/>
</dbReference>
<dbReference type="InterPro" id="IPR006311">
    <property type="entry name" value="TAT_signal"/>
</dbReference>
<dbReference type="InterPro" id="IPR001117">
    <property type="entry name" value="Cu-oxidase_2nd"/>
</dbReference>
<dbReference type="Pfam" id="PF07732">
    <property type="entry name" value="Cu-oxidase_3"/>
    <property type="match status" value="1"/>
</dbReference>
<organism evidence="8 9">
    <name type="scientific">Microbulbifer taiwanensis</name>
    <dbReference type="NCBI Taxonomy" id="986746"/>
    <lineage>
        <taxon>Bacteria</taxon>
        <taxon>Pseudomonadati</taxon>
        <taxon>Pseudomonadota</taxon>
        <taxon>Gammaproteobacteria</taxon>
        <taxon>Cellvibrionales</taxon>
        <taxon>Microbulbiferaceae</taxon>
        <taxon>Microbulbifer</taxon>
    </lineage>
</organism>
<dbReference type="InterPro" id="IPR008972">
    <property type="entry name" value="Cupredoxin"/>
</dbReference>
<dbReference type="CDD" id="cd13896">
    <property type="entry name" value="CuRO_3_CopA"/>
    <property type="match status" value="1"/>
</dbReference>
<feature type="domain" description="Plastocyanin-like" evidence="7">
    <location>
        <begin position="60"/>
        <end position="170"/>
    </location>
</feature>
<reference evidence="9" key="1">
    <citation type="journal article" date="2019" name="Int. J. Syst. Evol. Microbiol.">
        <title>The Global Catalogue of Microorganisms (GCM) 10K type strain sequencing project: providing services to taxonomists for standard genome sequencing and annotation.</title>
        <authorList>
            <consortium name="The Broad Institute Genomics Platform"/>
            <consortium name="The Broad Institute Genome Sequencing Center for Infectious Disease"/>
            <person name="Wu L."/>
            <person name="Ma J."/>
        </authorList>
    </citation>
    <scope>NUCLEOTIDE SEQUENCE [LARGE SCALE GENOMIC DNA]</scope>
    <source>
        <strain evidence="9">CGMCC 1.13718</strain>
    </source>
</reference>
<dbReference type="InterPro" id="IPR045087">
    <property type="entry name" value="Cu-oxidase_fam"/>
</dbReference>
<evidence type="ECO:0000313" key="8">
    <source>
        <dbReference type="EMBL" id="MFC6633098.1"/>
    </source>
</evidence>
<sequence>MNKKHKSSIALPQMSRRTFVTGMAAGAALLGATGSRALSSDHRPATSPQTLRGNNFDLNIGYTSVNFTGRSRTATTVNGSLPAPVLRWREGQRVTLNVNNSLAHDSSIHWHGIILPTGQDGVPGLSFNGIRPGETFQYQFDLNQSGTYWYHSHSGFQEQTGVYGAIVIDPAGPDPVEYDRDYVVLLSDWSDTAPDAVYGKLKNESHYYNFRRRTVGDLWSDIREKGVRRTFREREMWNEMRMSDTDISDVTGYTYTYLMNGQTPDANWTALFKRGEKVRLRFINAAAMSIFDVRIPGLKMKVVATDGQNIEPVSVDEFRIGVAETYDVVVEPEADTAYTLFAQTIDRSGFARGTLTPELGLSAAVPAMDYAPVLGHRDMGMAHDMGGMDHGGMGGMDHSKMDHGQHQMGGMDHSQHGGMDHSKMDHSQHQMGGMDHSQHGGMDHSKMDHSQHQMSGMDHSQHGGMAQGASGQYSLHGGRPELGGMQGAWFTEKLGRAGFGSNSPIVHLPSEYRYTVDMRAEQPMNGLRDPGIGLRDHMQRYGRRVLNYGDIRNLTPTIDKREPTRELQLHLTGNMERYVWGMDGIKFMEAEPLMLKYGERIRITLVNDTMMTHPIHLHGMWSELETEEPDYIPRKHTILVQPGSKISYLVTADAYGRWAYHCHLLYHMPGMFREVRVV</sequence>
<dbReference type="CDD" id="cd13874">
    <property type="entry name" value="CuRO_2_CopA"/>
    <property type="match status" value="1"/>
</dbReference>
<dbReference type="NCBIfam" id="TIGR01480">
    <property type="entry name" value="copper_res_A"/>
    <property type="match status" value="1"/>
</dbReference>
<dbReference type="InterPro" id="IPR034279">
    <property type="entry name" value="CuRO_3_CopA"/>
</dbReference>
<keyword evidence="1" id="KW-0479">Metal-binding</keyword>
<feature type="domain" description="Plastocyanin-like" evidence="5">
    <location>
        <begin position="237"/>
        <end position="343"/>
    </location>
</feature>
<dbReference type="InterPro" id="IPR034282">
    <property type="entry name" value="CuRO_2_CopA"/>
</dbReference>
<evidence type="ECO:0000259" key="5">
    <source>
        <dbReference type="Pfam" id="PF00394"/>
    </source>
</evidence>